<evidence type="ECO:0000256" key="6">
    <source>
        <dbReference type="ARBA" id="ARBA00023034"/>
    </source>
</evidence>
<organism evidence="12 13">
    <name type="scientific">Moelleriella libera RCEF 2490</name>
    <dbReference type="NCBI Taxonomy" id="1081109"/>
    <lineage>
        <taxon>Eukaryota</taxon>
        <taxon>Fungi</taxon>
        <taxon>Dikarya</taxon>
        <taxon>Ascomycota</taxon>
        <taxon>Pezizomycotina</taxon>
        <taxon>Sordariomycetes</taxon>
        <taxon>Hypocreomycetidae</taxon>
        <taxon>Hypocreales</taxon>
        <taxon>Clavicipitaceae</taxon>
        <taxon>Moelleriella</taxon>
    </lineage>
</organism>
<keyword evidence="7" id="KW-0472">Membrane</keyword>
<gene>
    <name evidence="12" type="ORF">AAL_06377</name>
</gene>
<dbReference type="InterPro" id="IPR048685">
    <property type="entry name" value="COG3_C"/>
</dbReference>
<dbReference type="GO" id="GO:0006914">
    <property type="term" value="P:autophagy"/>
    <property type="evidence" value="ECO:0007669"/>
    <property type="project" value="TreeGrafter"/>
</dbReference>
<dbReference type="EMBL" id="AZGY01000016">
    <property type="protein sequence ID" value="KZZ92167.1"/>
    <property type="molecule type" value="Genomic_DNA"/>
</dbReference>
<dbReference type="InterPro" id="IPR048320">
    <property type="entry name" value="COG3_N"/>
</dbReference>
<evidence type="ECO:0000313" key="12">
    <source>
        <dbReference type="EMBL" id="KZZ92167.1"/>
    </source>
</evidence>
<accession>A0A167Z4T9</accession>
<feature type="domain" description="Conserved oligomeric Golgi complex subunit 3 C-terminal" evidence="11">
    <location>
        <begin position="308"/>
        <end position="638"/>
    </location>
</feature>
<proteinExistence type="inferred from homology"/>
<evidence type="ECO:0000256" key="2">
    <source>
        <dbReference type="ARBA" id="ARBA00009936"/>
    </source>
</evidence>
<dbReference type="AlphaFoldDB" id="A0A167Z4T9"/>
<evidence type="ECO:0000256" key="8">
    <source>
        <dbReference type="ARBA" id="ARBA00031339"/>
    </source>
</evidence>
<keyword evidence="6" id="KW-0333">Golgi apparatus</keyword>
<comment type="caution">
    <text evidence="12">The sequence shown here is derived from an EMBL/GenBank/DDBJ whole genome shotgun (WGS) entry which is preliminary data.</text>
</comment>
<evidence type="ECO:0000259" key="10">
    <source>
        <dbReference type="Pfam" id="PF04136"/>
    </source>
</evidence>
<evidence type="ECO:0000259" key="11">
    <source>
        <dbReference type="Pfam" id="PF20671"/>
    </source>
</evidence>
<dbReference type="OrthoDB" id="296793at2759"/>
<dbReference type="Pfam" id="PF20671">
    <property type="entry name" value="COG3_C"/>
    <property type="match status" value="1"/>
</dbReference>
<evidence type="ECO:0000313" key="13">
    <source>
        <dbReference type="Proteomes" id="UP000078544"/>
    </source>
</evidence>
<dbReference type="InterPro" id="IPR007265">
    <property type="entry name" value="COG_su3"/>
</dbReference>
<feature type="region of interest" description="Disordered" evidence="9">
    <location>
        <begin position="12"/>
        <end position="42"/>
    </location>
</feature>
<name>A0A167Z4T9_9HYPO</name>
<protein>
    <recommendedName>
        <fullName evidence="3">Conserved oligomeric Golgi complex subunit 3</fullName>
    </recommendedName>
    <alternativeName>
        <fullName evidence="8">Component of oligomeric Golgi complex 3</fullName>
    </alternativeName>
</protein>
<keyword evidence="4" id="KW-0813">Transport</keyword>
<comment type="similarity">
    <text evidence="2">Belongs to the COG3 family.</text>
</comment>
<evidence type="ECO:0000256" key="7">
    <source>
        <dbReference type="ARBA" id="ARBA00023136"/>
    </source>
</evidence>
<dbReference type="GO" id="GO:0005801">
    <property type="term" value="C:cis-Golgi network"/>
    <property type="evidence" value="ECO:0007669"/>
    <property type="project" value="InterPro"/>
</dbReference>
<evidence type="ECO:0000256" key="1">
    <source>
        <dbReference type="ARBA" id="ARBA00004395"/>
    </source>
</evidence>
<feature type="domain" description="Conserved oligomeric Golgi complex subunit 3 N-terminal" evidence="10">
    <location>
        <begin position="144"/>
        <end position="288"/>
    </location>
</feature>
<dbReference type="GO" id="GO:0017119">
    <property type="term" value="C:Golgi transport complex"/>
    <property type="evidence" value="ECO:0007669"/>
    <property type="project" value="TreeGrafter"/>
</dbReference>
<keyword evidence="5" id="KW-0653">Protein transport</keyword>
<evidence type="ECO:0000256" key="4">
    <source>
        <dbReference type="ARBA" id="ARBA00022448"/>
    </source>
</evidence>
<dbReference type="PANTHER" id="PTHR13302">
    <property type="entry name" value="CONSERVED OLIGOMERIC GOLGI COMPLEX COMPONENT 3"/>
    <property type="match status" value="1"/>
</dbReference>
<reference evidence="12 13" key="1">
    <citation type="journal article" date="2016" name="Genome Biol. Evol.">
        <title>Divergent and convergent evolution of fungal pathogenicity.</title>
        <authorList>
            <person name="Shang Y."/>
            <person name="Xiao G."/>
            <person name="Zheng P."/>
            <person name="Cen K."/>
            <person name="Zhan S."/>
            <person name="Wang C."/>
        </authorList>
    </citation>
    <scope>NUCLEOTIDE SEQUENCE [LARGE SCALE GENOMIC DNA]</scope>
    <source>
        <strain evidence="12 13">RCEF 2490</strain>
    </source>
</reference>
<dbReference type="PANTHER" id="PTHR13302:SF8">
    <property type="entry name" value="CONSERVED OLIGOMERIC GOLGI COMPLEX SUBUNIT 3"/>
    <property type="match status" value="1"/>
</dbReference>
<evidence type="ECO:0000256" key="3">
    <source>
        <dbReference type="ARBA" id="ARBA00020976"/>
    </source>
</evidence>
<sequence>MYDESWYSFIPDVSKKTPAPAPAQGHRRKESLLQQPNGDAKGNVQIERLDNVFEEPEDEKSIPEPTLVRRAASYSDFYHVVRAQMVKDARTKRKSKSHGRRRTWDALMLQGADDLSKFQPPSLSRNEACDGELIESAQQEYSLYLDQLSLTERHLDGLIDDANAALAILTTLSKSFQSVEAQTSTFQAQCEDLLNEQRRLERLADDVGTDLYYYVYLDTATRRLNAPGASRLVDDDDFGVMMDNLDACIDFMDAHEKYRERDTYLARYHALLTKALHLLDHGFSSRLDKWSSEIARQIAATTSESARHALAYGRFAEMVKESYSLLPNVQKVILRAYDPYGRALETALDVSAYPTTASNMFRTYLTTRDRDLKILTQHDLEEYQKTCKEFSVETASRNYIKQSFERMYDEDALFLKVFGIEPMWSTSASSAFQALKAVNTTMVHPGHIAPLGSSLQSVLQSAKLASICSIVGWLANEYSISDHDDDESYSTRKYREYAARLLVDHLWPLTDKAFEAEVTATITKATARDDDLKIGPVVDGVASSNAYPLVKKAIELLSVFDQSMPKERSSKNSSVVFKIVRETIQVLQKAEGRIRSLKLATDADLFMIKNLLIVKNELVSLEIGDIRSHAQSMQHFGHIWDTLSPAKWVNLVGSLLGGSIWSRGSPSVTAKTLTVEDMSEQLDELLRQSIYAFTKRWATLTNDSRNRKVGVKPIAKVEAELDSVLDTAFSNQPEVIAKLKEAIQLNAQAQSQASDEKRGAKRY</sequence>
<evidence type="ECO:0000256" key="5">
    <source>
        <dbReference type="ARBA" id="ARBA00022927"/>
    </source>
</evidence>
<dbReference type="GO" id="GO:0006891">
    <property type="term" value="P:intra-Golgi vesicle-mediated transport"/>
    <property type="evidence" value="ECO:0007669"/>
    <property type="project" value="TreeGrafter"/>
</dbReference>
<dbReference type="GO" id="GO:0007030">
    <property type="term" value="P:Golgi organization"/>
    <property type="evidence" value="ECO:0007669"/>
    <property type="project" value="TreeGrafter"/>
</dbReference>
<dbReference type="Proteomes" id="UP000078544">
    <property type="component" value="Unassembled WGS sequence"/>
</dbReference>
<evidence type="ECO:0000256" key="9">
    <source>
        <dbReference type="SAM" id="MobiDB-lite"/>
    </source>
</evidence>
<dbReference type="Pfam" id="PF04136">
    <property type="entry name" value="COG3_N"/>
    <property type="match status" value="1"/>
</dbReference>
<dbReference type="GO" id="GO:0000139">
    <property type="term" value="C:Golgi membrane"/>
    <property type="evidence" value="ECO:0007669"/>
    <property type="project" value="UniProtKB-SubCell"/>
</dbReference>
<dbReference type="STRING" id="1081109.A0A167Z4T9"/>
<keyword evidence="13" id="KW-1185">Reference proteome</keyword>
<dbReference type="GO" id="GO:0006886">
    <property type="term" value="P:intracellular protein transport"/>
    <property type="evidence" value="ECO:0007669"/>
    <property type="project" value="InterPro"/>
</dbReference>
<comment type="subcellular location">
    <subcellularLocation>
        <location evidence="1">Golgi apparatus membrane</location>
        <topology evidence="1">Peripheral membrane protein</topology>
    </subcellularLocation>
</comment>